<protein>
    <submittedName>
        <fullName evidence="1">Uncharacterized protein</fullName>
    </submittedName>
</protein>
<keyword evidence="2" id="KW-1185">Reference proteome</keyword>
<organism evidence="1 2">
    <name type="scientific">Platanthera zijinensis</name>
    <dbReference type="NCBI Taxonomy" id="2320716"/>
    <lineage>
        <taxon>Eukaryota</taxon>
        <taxon>Viridiplantae</taxon>
        <taxon>Streptophyta</taxon>
        <taxon>Embryophyta</taxon>
        <taxon>Tracheophyta</taxon>
        <taxon>Spermatophyta</taxon>
        <taxon>Magnoliopsida</taxon>
        <taxon>Liliopsida</taxon>
        <taxon>Asparagales</taxon>
        <taxon>Orchidaceae</taxon>
        <taxon>Orchidoideae</taxon>
        <taxon>Orchideae</taxon>
        <taxon>Orchidinae</taxon>
        <taxon>Platanthera</taxon>
    </lineage>
</organism>
<proteinExistence type="predicted"/>
<evidence type="ECO:0000313" key="2">
    <source>
        <dbReference type="Proteomes" id="UP001418222"/>
    </source>
</evidence>
<gene>
    <name evidence="1" type="ORF">KSP39_PZI012730</name>
</gene>
<dbReference type="EMBL" id="JBBWWQ010000010">
    <property type="protein sequence ID" value="KAK8936963.1"/>
    <property type="molecule type" value="Genomic_DNA"/>
</dbReference>
<dbReference type="Proteomes" id="UP001418222">
    <property type="component" value="Unassembled WGS sequence"/>
</dbReference>
<comment type="caution">
    <text evidence="1">The sequence shown here is derived from an EMBL/GenBank/DDBJ whole genome shotgun (WGS) entry which is preliminary data.</text>
</comment>
<dbReference type="AlphaFoldDB" id="A0AAP0BF40"/>
<reference evidence="1 2" key="1">
    <citation type="journal article" date="2022" name="Nat. Plants">
        <title>Genomes of leafy and leafless Platanthera orchids illuminate the evolution of mycoheterotrophy.</title>
        <authorList>
            <person name="Li M.H."/>
            <person name="Liu K.W."/>
            <person name="Li Z."/>
            <person name="Lu H.C."/>
            <person name="Ye Q.L."/>
            <person name="Zhang D."/>
            <person name="Wang J.Y."/>
            <person name="Li Y.F."/>
            <person name="Zhong Z.M."/>
            <person name="Liu X."/>
            <person name="Yu X."/>
            <person name="Liu D.K."/>
            <person name="Tu X.D."/>
            <person name="Liu B."/>
            <person name="Hao Y."/>
            <person name="Liao X.Y."/>
            <person name="Jiang Y.T."/>
            <person name="Sun W.H."/>
            <person name="Chen J."/>
            <person name="Chen Y.Q."/>
            <person name="Ai Y."/>
            <person name="Zhai J.W."/>
            <person name="Wu S.S."/>
            <person name="Zhou Z."/>
            <person name="Hsiao Y.Y."/>
            <person name="Wu W.L."/>
            <person name="Chen Y.Y."/>
            <person name="Lin Y.F."/>
            <person name="Hsu J.L."/>
            <person name="Li C.Y."/>
            <person name="Wang Z.W."/>
            <person name="Zhao X."/>
            <person name="Zhong W.Y."/>
            <person name="Ma X.K."/>
            <person name="Ma L."/>
            <person name="Huang J."/>
            <person name="Chen G.Z."/>
            <person name="Huang M.Z."/>
            <person name="Huang L."/>
            <person name="Peng D.H."/>
            <person name="Luo Y.B."/>
            <person name="Zou S.Q."/>
            <person name="Chen S.P."/>
            <person name="Lan S."/>
            <person name="Tsai W.C."/>
            <person name="Van de Peer Y."/>
            <person name="Liu Z.J."/>
        </authorList>
    </citation>
    <scope>NUCLEOTIDE SEQUENCE [LARGE SCALE GENOMIC DNA]</scope>
    <source>
        <strain evidence="1">Lor287</strain>
    </source>
</reference>
<sequence length="233" mass="26399">MWASWSSCSRLSCEVRPNSRSASASRFWSSGEGQSCDERHLSGQDARIYRWKTAVIFELSTNHVITSLLAAVLANSEESSHHSSKALVSGLRMKSSSRKLVMRPGKPAFLLGQYYIKLTMKEVVVILGLSNRRLDYNFRRLPLSSVKQTELVNHLNEVTNLEDDSDEVEKQRVDALVLPKETASLGYLEGCSIILVVPMIEMAQPRLCRWASKGGFSYKFCEDLPRFCFRTKR</sequence>
<evidence type="ECO:0000313" key="1">
    <source>
        <dbReference type="EMBL" id="KAK8936963.1"/>
    </source>
</evidence>
<name>A0AAP0BF40_9ASPA</name>
<accession>A0AAP0BF40</accession>